<name>A0ABX0H195_9ACTN</name>
<keyword evidence="3" id="KW-1185">Reference proteome</keyword>
<comment type="caution">
    <text evidence="2">The sequence shown here is derived from an EMBL/GenBank/DDBJ whole genome shotgun (WGS) entry which is preliminary data.</text>
</comment>
<dbReference type="EMBL" id="JAANNP010000094">
    <property type="protein sequence ID" value="NHC16116.1"/>
    <property type="molecule type" value="Genomic_DNA"/>
</dbReference>
<accession>A0ABX0H195</accession>
<evidence type="ECO:0000256" key="1">
    <source>
        <dbReference type="SAM" id="MobiDB-lite"/>
    </source>
</evidence>
<feature type="non-terminal residue" evidence="2">
    <location>
        <position position="108"/>
    </location>
</feature>
<sequence>MRAVAQLLEVVLRADPLAVLADQSGHHVHVVGGVADRDPPRAEQVAGRGDARPVQHVGRDLAPLGVREDPVVGVVAQHQVVHRLGLGADARGLQGRLQGRDQVAEVAR</sequence>
<dbReference type="Proteomes" id="UP000800981">
    <property type="component" value="Unassembled WGS sequence"/>
</dbReference>
<evidence type="ECO:0000313" key="3">
    <source>
        <dbReference type="Proteomes" id="UP000800981"/>
    </source>
</evidence>
<evidence type="ECO:0000313" key="2">
    <source>
        <dbReference type="EMBL" id="NHC16116.1"/>
    </source>
</evidence>
<proteinExistence type="predicted"/>
<reference evidence="2 3" key="1">
    <citation type="submission" date="2020-03" db="EMBL/GenBank/DDBJ databases">
        <title>Two novel Motilibacter sp.</title>
        <authorList>
            <person name="Liu S."/>
        </authorList>
    </citation>
    <scope>NUCLEOTIDE SEQUENCE [LARGE SCALE GENOMIC DNA]</scope>
    <source>
        <strain evidence="2 3">E257</strain>
    </source>
</reference>
<protein>
    <submittedName>
        <fullName evidence="2">Uncharacterized protein</fullName>
    </submittedName>
</protein>
<organism evidence="2 3">
    <name type="scientific">Motilibacter deserti</name>
    <dbReference type="NCBI Taxonomy" id="2714956"/>
    <lineage>
        <taxon>Bacteria</taxon>
        <taxon>Bacillati</taxon>
        <taxon>Actinomycetota</taxon>
        <taxon>Actinomycetes</taxon>
        <taxon>Motilibacterales</taxon>
        <taxon>Motilibacteraceae</taxon>
        <taxon>Motilibacter</taxon>
    </lineage>
</organism>
<gene>
    <name evidence="2" type="ORF">G9H71_20220</name>
</gene>
<feature type="region of interest" description="Disordered" evidence="1">
    <location>
        <begin position="33"/>
        <end position="52"/>
    </location>
</feature>